<evidence type="ECO:0000259" key="7">
    <source>
        <dbReference type="Pfam" id="PF14693"/>
    </source>
</evidence>
<dbReference type="InterPro" id="IPR037121">
    <property type="entry name" value="Ribosomal_bL25_C"/>
</dbReference>
<dbReference type="Pfam" id="PF14693">
    <property type="entry name" value="Ribosomal_TL5_C"/>
    <property type="match status" value="1"/>
</dbReference>
<dbReference type="Gene3D" id="2.40.240.10">
    <property type="entry name" value="Ribosomal Protein L25, Chain P"/>
    <property type="match status" value="1"/>
</dbReference>
<feature type="domain" description="Large ribosomal subunit protein bL25 beta" evidence="7">
    <location>
        <begin position="99"/>
        <end position="179"/>
    </location>
</feature>
<dbReference type="GO" id="GO:0008097">
    <property type="term" value="F:5S rRNA binding"/>
    <property type="evidence" value="ECO:0007669"/>
    <property type="project" value="InterPro"/>
</dbReference>
<feature type="domain" description="Large ribosomal subunit protein bL25 L25" evidence="6">
    <location>
        <begin position="6"/>
        <end position="91"/>
    </location>
</feature>
<accession>A0A4Z0L5E4</accession>
<dbReference type="SUPFAM" id="SSF50715">
    <property type="entry name" value="Ribosomal protein L25-like"/>
    <property type="match status" value="1"/>
</dbReference>
<keyword evidence="3 5" id="KW-0689">Ribosomal protein</keyword>
<evidence type="ECO:0000256" key="2">
    <source>
        <dbReference type="ARBA" id="ARBA00022884"/>
    </source>
</evidence>
<proteinExistence type="inferred from homology"/>
<dbReference type="Gene3D" id="2.170.120.20">
    <property type="entry name" value="Ribosomal protein L25, beta domain"/>
    <property type="match status" value="1"/>
</dbReference>
<dbReference type="InterPro" id="IPR011035">
    <property type="entry name" value="Ribosomal_bL25/Gln-tRNA_synth"/>
</dbReference>
<evidence type="ECO:0000259" key="6">
    <source>
        <dbReference type="Pfam" id="PF01386"/>
    </source>
</evidence>
<dbReference type="OrthoDB" id="9786489at2"/>
<evidence type="ECO:0000256" key="4">
    <source>
        <dbReference type="ARBA" id="ARBA00023274"/>
    </source>
</evidence>
<dbReference type="InterPro" id="IPR020057">
    <property type="entry name" value="Ribosomal_bL25_b-dom"/>
</dbReference>
<dbReference type="InterPro" id="IPR020056">
    <property type="entry name" value="Rbsml_bL25/Gln-tRNA_synth_N"/>
</dbReference>
<evidence type="ECO:0000256" key="3">
    <source>
        <dbReference type="ARBA" id="ARBA00022980"/>
    </source>
</evidence>
<dbReference type="GO" id="GO:0022625">
    <property type="term" value="C:cytosolic large ribosomal subunit"/>
    <property type="evidence" value="ECO:0007669"/>
    <property type="project" value="TreeGrafter"/>
</dbReference>
<dbReference type="PANTHER" id="PTHR33284">
    <property type="entry name" value="RIBOSOMAL PROTEIN L25/GLN-TRNA SYNTHETASE, ANTI-CODON-BINDING DOMAIN-CONTAINING PROTEIN"/>
    <property type="match status" value="1"/>
</dbReference>
<dbReference type="AlphaFoldDB" id="A0A4Z0L5E4"/>
<sequence length="203" mass="22076">MKSITIKGSERESVGKVSTKALRNAGAVPCVLYGGDQPVHFSAEEAAFKHLVYTPNAHTVVIELGNGKSYNAVLQDIQVHPVSDKILHIDFYELFDNKEVTMEVPVRITGTSPGVLLGGVLRLNQRKLKVKALPKNLPDFLDADISGMEMGNKMYVTKLVSDKFKLLHPDNTVVAQVRISRAAMKAAQEAAKAAKAPAKGKKK</sequence>
<comment type="caution">
    <text evidence="8">The sequence shown here is derived from an EMBL/GenBank/DDBJ whole genome shotgun (WGS) entry which is preliminary data.</text>
</comment>
<dbReference type="CDD" id="cd00495">
    <property type="entry name" value="Ribosomal_L25_TL5_CTC"/>
    <property type="match status" value="1"/>
</dbReference>
<keyword evidence="1 5" id="KW-0699">rRNA-binding</keyword>
<comment type="subunit">
    <text evidence="5">Part of the 50S ribosomal subunit; part of the 5S rRNA/L5/L18/L25 subcomplex. Contacts the 5S rRNA. Binds to the 5S rRNA independently of L5 and L18.</text>
</comment>
<dbReference type="GO" id="GO:0006412">
    <property type="term" value="P:translation"/>
    <property type="evidence" value="ECO:0007669"/>
    <property type="project" value="UniProtKB-UniRule"/>
</dbReference>
<evidence type="ECO:0000313" key="9">
    <source>
        <dbReference type="Proteomes" id="UP000297407"/>
    </source>
</evidence>
<keyword evidence="9" id="KW-1185">Reference proteome</keyword>
<gene>
    <name evidence="5" type="primary">rplY</name>
    <name evidence="5" type="synonym">ctc</name>
    <name evidence="8" type="ORF">E4635_10510</name>
</gene>
<protein>
    <recommendedName>
        <fullName evidence="5">Large ribosomal subunit protein bL25</fullName>
    </recommendedName>
    <alternativeName>
        <fullName evidence="5">General stress protein CTC</fullName>
    </alternativeName>
</protein>
<dbReference type="InterPro" id="IPR029751">
    <property type="entry name" value="Ribosomal_L25_dom"/>
</dbReference>
<comment type="function">
    <text evidence="5">This is one of the proteins that binds to the 5S RNA in the ribosome where it forms part of the central protuberance.</text>
</comment>
<evidence type="ECO:0000256" key="1">
    <source>
        <dbReference type="ARBA" id="ARBA00022730"/>
    </source>
</evidence>
<dbReference type="GO" id="GO:0003735">
    <property type="term" value="F:structural constituent of ribosome"/>
    <property type="evidence" value="ECO:0007669"/>
    <property type="project" value="InterPro"/>
</dbReference>
<keyword evidence="2 5" id="KW-0694">RNA-binding</keyword>
<dbReference type="EMBL" id="SRLH01000005">
    <property type="protein sequence ID" value="TGD57612.1"/>
    <property type="molecule type" value="Genomic_DNA"/>
</dbReference>
<dbReference type="Proteomes" id="UP000297407">
    <property type="component" value="Unassembled WGS sequence"/>
</dbReference>
<dbReference type="InterPro" id="IPR020930">
    <property type="entry name" value="Ribosomal_uL5_bac-type"/>
</dbReference>
<dbReference type="Pfam" id="PF01386">
    <property type="entry name" value="Ribosomal_L25p"/>
    <property type="match status" value="1"/>
</dbReference>
<dbReference type="RefSeq" id="WP_135526652.1">
    <property type="nucleotide sequence ID" value="NZ_SRLH01000005.1"/>
</dbReference>
<comment type="similarity">
    <text evidence="5">Belongs to the bacterial ribosomal protein bL25 family. CTC subfamily.</text>
</comment>
<evidence type="ECO:0000256" key="5">
    <source>
        <dbReference type="HAMAP-Rule" id="MF_01334"/>
    </source>
</evidence>
<reference evidence="8 9" key="1">
    <citation type="submission" date="2019-04" db="EMBL/GenBank/DDBJ databases">
        <title>Flavobacterium sp. strain DS2-A Genome sequencing and assembly.</title>
        <authorList>
            <person name="Kim I."/>
        </authorList>
    </citation>
    <scope>NUCLEOTIDE SEQUENCE [LARGE SCALE GENOMIC DNA]</scope>
    <source>
        <strain evidence="8 9">DS2-A</strain>
    </source>
</reference>
<dbReference type="PANTHER" id="PTHR33284:SF1">
    <property type="entry name" value="RIBOSOMAL PROTEIN L25_GLN-TRNA SYNTHETASE, ANTI-CODON-BINDING DOMAIN-CONTAINING PROTEIN"/>
    <property type="match status" value="1"/>
</dbReference>
<name>A0A4Z0L5E4_9FLAO</name>
<dbReference type="InterPro" id="IPR001021">
    <property type="entry name" value="Ribosomal_bL25_long"/>
</dbReference>
<evidence type="ECO:0000313" key="8">
    <source>
        <dbReference type="EMBL" id="TGD57612.1"/>
    </source>
</evidence>
<keyword evidence="4 5" id="KW-0687">Ribonucleoprotein</keyword>
<dbReference type="HAMAP" id="MF_01334">
    <property type="entry name" value="Ribosomal_bL25_CTC"/>
    <property type="match status" value="1"/>
</dbReference>
<organism evidence="8 9">
    <name type="scientific">Flavobacterium humi</name>
    <dbReference type="NCBI Taxonomy" id="2562683"/>
    <lineage>
        <taxon>Bacteria</taxon>
        <taxon>Pseudomonadati</taxon>
        <taxon>Bacteroidota</taxon>
        <taxon>Flavobacteriia</taxon>
        <taxon>Flavobacteriales</taxon>
        <taxon>Flavobacteriaceae</taxon>
        <taxon>Flavobacterium</taxon>
    </lineage>
</organism>